<organism evidence="6 7">
    <name type="scientific">Mesorhabditis spiculigera</name>
    <dbReference type="NCBI Taxonomy" id="96644"/>
    <lineage>
        <taxon>Eukaryota</taxon>
        <taxon>Metazoa</taxon>
        <taxon>Ecdysozoa</taxon>
        <taxon>Nematoda</taxon>
        <taxon>Chromadorea</taxon>
        <taxon>Rhabditida</taxon>
        <taxon>Rhabditina</taxon>
        <taxon>Rhabditomorpha</taxon>
        <taxon>Rhabditoidea</taxon>
        <taxon>Rhabditidae</taxon>
        <taxon>Mesorhabditinae</taxon>
        <taxon>Mesorhabditis</taxon>
    </lineage>
</organism>
<evidence type="ECO:0000256" key="5">
    <source>
        <dbReference type="ARBA" id="ARBA00038874"/>
    </source>
</evidence>
<keyword evidence="1" id="KW-0443">Lipid metabolism</keyword>
<reference evidence="6" key="1">
    <citation type="submission" date="2023-06" db="EMBL/GenBank/DDBJ databases">
        <authorList>
            <person name="Delattre M."/>
        </authorList>
    </citation>
    <scope>NUCLEOTIDE SEQUENCE</scope>
    <source>
        <strain evidence="6">AF72</strain>
    </source>
</reference>
<dbReference type="PANTHER" id="PTHR22603">
    <property type="entry name" value="CHOLINE/ETHANOALAMINE KINASE"/>
    <property type="match status" value="1"/>
</dbReference>
<dbReference type="AlphaFoldDB" id="A0AA36FSQ5"/>
<evidence type="ECO:0000313" key="6">
    <source>
        <dbReference type="EMBL" id="CAJ0565884.1"/>
    </source>
</evidence>
<keyword evidence="2" id="KW-1208">Phospholipid metabolism</keyword>
<evidence type="ECO:0000256" key="3">
    <source>
        <dbReference type="ARBA" id="ARBA00037883"/>
    </source>
</evidence>
<dbReference type="GO" id="GO:0005737">
    <property type="term" value="C:cytoplasm"/>
    <property type="evidence" value="ECO:0007669"/>
    <property type="project" value="TreeGrafter"/>
</dbReference>
<comment type="pathway">
    <text evidence="3">Phospholipid metabolism; phosphatidylethanolamine biosynthesis; phosphatidylethanolamine from ethanolamine: step 1/3.</text>
</comment>
<evidence type="ECO:0000256" key="4">
    <source>
        <dbReference type="ARBA" id="ARBA00038211"/>
    </source>
</evidence>
<dbReference type="PANTHER" id="PTHR22603:SF66">
    <property type="entry name" value="ETHANOLAMINE KINASE"/>
    <property type="match status" value="1"/>
</dbReference>
<dbReference type="GO" id="GO:0004305">
    <property type="term" value="F:ethanolamine kinase activity"/>
    <property type="evidence" value="ECO:0007669"/>
    <property type="project" value="UniProtKB-EC"/>
</dbReference>
<keyword evidence="1" id="KW-0594">Phospholipid biosynthesis</keyword>
<accession>A0AA36FSQ5</accession>
<dbReference type="CDD" id="cd05157">
    <property type="entry name" value="ETNK_euk"/>
    <property type="match status" value="1"/>
</dbReference>
<dbReference type="Gene3D" id="3.90.1200.10">
    <property type="match status" value="1"/>
</dbReference>
<dbReference type="InterPro" id="IPR011009">
    <property type="entry name" value="Kinase-like_dom_sf"/>
</dbReference>
<keyword evidence="7" id="KW-1185">Reference proteome</keyword>
<dbReference type="Proteomes" id="UP001177023">
    <property type="component" value="Unassembled WGS sequence"/>
</dbReference>
<evidence type="ECO:0000256" key="2">
    <source>
        <dbReference type="ARBA" id="ARBA00023264"/>
    </source>
</evidence>
<comment type="caution">
    <text evidence="6">The sequence shown here is derived from an EMBL/GenBank/DDBJ whole genome shotgun (WGS) entry which is preliminary data.</text>
</comment>
<keyword evidence="1" id="KW-0444">Lipid biosynthesis</keyword>
<sequence length="341" mass="39167">MAATLEKLHHELPLQDPKKCDHEALDILKTLKPEWKSEDVKFEVFTAGITNKIFAASVSDDDKVIFRVFGKNTEKIIDRRHELESWAVLAEKGLAAPLLGLFKNGIVCGYLPGKSLDVKLVRKPEMQTKIAEAMAKMHNIDTGHAKLPCVYDKMRNFLSNIGTFEDAAKQAEYDRAFHNVNLEARAAEMEAITSRLQPEVGFCHNDLLVYNILYDERNEKLSFIDYEYADFNFTGFDTGNHFCEWAGVDNPDFTLCPSKEDRRSWLKQYLKSKNGTEPSEHQLETEVQQSDLFMAMSHLFWTIWAIVQAQNSTIEFDYLGYAIQRLKVGQECMEEYLKGTR</sequence>
<dbReference type="Gene3D" id="3.30.200.20">
    <property type="entry name" value="Phosphorylase Kinase, domain 1"/>
    <property type="match status" value="1"/>
</dbReference>
<comment type="similarity">
    <text evidence="4">Belongs to the choline/ethanolamine kinase family.</text>
</comment>
<dbReference type="SUPFAM" id="SSF56112">
    <property type="entry name" value="Protein kinase-like (PK-like)"/>
    <property type="match status" value="1"/>
</dbReference>
<feature type="non-terminal residue" evidence="6">
    <location>
        <position position="341"/>
    </location>
</feature>
<dbReference type="GO" id="GO:0006646">
    <property type="term" value="P:phosphatidylethanolamine biosynthetic process"/>
    <property type="evidence" value="ECO:0007669"/>
    <property type="project" value="TreeGrafter"/>
</dbReference>
<evidence type="ECO:0000256" key="1">
    <source>
        <dbReference type="ARBA" id="ARBA00023209"/>
    </source>
</evidence>
<dbReference type="EMBL" id="CATQJA010001123">
    <property type="protein sequence ID" value="CAJ0565884.1"/>
    <property type="molecule type" value="Genomic_DNA"/>
</dbReference>
<protein>
    <recommendedName>
        <fullName evidence="5">ethanolamine kinase</fullName>
        <ecNumber evidence="5">2.7.1.82</ecNumber>
    </recommendedName>
</protein>
<gene>
    <name evidence="6" type="ORF">MSPICULIGERA_LOCUS4510</name>
</gene>
<proteinExistence type="inferred from homology"/>
<evidence type="ECO:0000313" key="7">
    <source>
        <dbReference type="Proteomes" id="UP001177023"/>
    </source>
</evidence>
<name>A0AA36FSQ5_9BILA</name>
<dbReference type="Pfam" id="PF01633">
    <property type="entry name" value="Choline_kinase"/>
    <property type="match status" value="1"/>
</dbReference>
<dbReference type="EC" id="2.7.1.82" evidence="5"/>